<dbReference type="EMBL" id="SGXA01000005">
    <property type="protein sequence ID" value="RZS65563.1"/>
    <property type="molecule type" value="Genomic_DNA"/>
</dbReference>
<reference evidence="7 8" key="1">
    <citation type="submission" date="2019-02" db="EMBL/GenBank/DDBJ databases">
        <title>Genomic Encyclopedia of Type Strains, Phase IV (KMG-IV): sequencing the most valuable type-strain genomes for metagenomic binning, comparative biology and taxonomic classification.</title>
        <authorList>
            <person name="Goeker M."/>
        </authorList>
    </citation>
    <scope>NUCLEOTIDE SEQUENCE [LARGE SCALE GENOMIC DNA]</scope>
    <source>
        <strain evidence="7 8">DSM 18116</strain>
    </source>
</reference>
<keyword evidence="4" id="KW-0676">Redox-active center</keyword>
<accession>A0A4Q7MDV6</accession>
<dbReference type="PROSITE" id="PS00194">
    <property type="entry name" value="THIOREDOXIN_1"/>
    <property type="match status" value="1"/>
</dbReference>
<dbReference type="Proteomes" id="UP000293874">
    <property type="component" value="Unassembled WGS sequence"/>
</dbReference>
<dbReference type="PANTHER" id="PTHR42852:SF6">
    <property type="entry name" value="THIOL:DISULFIDE INTERCHANGE PROTEIN DSBE"/>
    <property type="match status" value="1"/>
</dbReference>
<dbReference type="GO" id="GO:0016491">
    <property type="term" value="F:oxidoreductase activity"/>
    <property type="evidence" value="ECO:0007669"/>
    <property type="project" value="InterPro"/>
</dbReference>
<evidence type="ECO:0000256" key="3">
    <source>
        <dbReference type="ARBA" id="ARBA00023157"/>
    </source>
</evidence>
<keyword evidence="3" id="KW-1015">Disulfide bond</keyword>
<dbReference type="AlphaFoldDB" id="A0A4Q7MDV6"/>
<dbReference type="GO" id="GO:0030313">
    <property type="term" value="C:cell envelope"/>
    <property type="evidence" value="ECO:0007669"/>
    <property type="project" value="UniProtKB-SubCell"/>
</dbReference>
<dbReference type="CDD" id="cd02966">
    <property type="entry name" value="TlpA_like_family"/>
    <property type="match status" value="1"/>
</dbReference>
<dbReference type="OrthoDB" id="664990at2"/>
<dbReference type="InterPro" id="IPR017937">
    <property type="entry name" value="Thioredoxin_CS"/>
</dbReference>
<dbReference type="InterPro" id="IPR013740">
    <property type="entry name" value="Redoxin"/>
</dbReference>
<evidence type="ECO:0000259" key="6">
    <source>
        <dbReference type="PROSITE" id="PS51352"/>
    </source>
</evidence>
<dbReference type="PANTHER" id="PTHR42852">
    <property type="entry name" value="THIOL:DISULFIDE INTERCHANGE PROTEIN DSBE"/>
    <property type="match status" value="1"/>
</dbReference>
<dbReference type="RefSeq" id="WP_130544219.1">
    <property type="nucleotide sequence ID" value="NZ_CP042431.1"/>
</dbReference>
<comment type="caution">
    <text evidence="7">The sequence shown here is derived from an EMBL/GenBank/DDBJ whole genome shotgun (WGS) entry which is preliminary data.</text>
</comment>
<protein>
    <submittedName>
        <fullName evidence="7">Thiol-disulfide isomerase/thioredoxin</fullName>
    </submittedName>
</protein>
<sequence>MKAFHLAFCIPFLVNAASANTPLSPQADGFTVSINLKGLPDGTRLYLIAKKDADLEKPGSKYRDTIAVTTASGEKASFSKAIVYEGKLFILTIEGKNSSASLLICNKEKISVRGAMEEWPKVKVSGSRGTVQMTDFQTYLSNKIMNQKGAAISTGITKYATAHPDNLYLPLILLQSASMTSEEKKIAFEKLSPVAREGYYGQLLSNAIYNKKLSEPLREGALIPEFRIRMLDGDTVSIREIAKKNKLTLIDYWGTWCGPCVGEFPFLREVYAKFKDKGFSILGITQNEQEQGWRKAIDNHGINWQHGADEVDDAMHRVFRLNSIPAYTLIDQEGKVIAFIANGSKASEPFGPPIWQKGLITTLEGLLK</sequence>
<keyword evidence="8" id="KW-1185">Reference proteome</keyword>
<feature type="signal peptide" evidence="5">
    <location>
        <begin position="1"/>
        <end position="19"/>
    </location>
</feature>
<organism evidence="7 8">
    <name type="scientific">Pseudobacter ginsenosidimutans</name>
    <dbReference type="NCBI Taxonomy" id="661488"/>
    <lineage>
        <taxon>Bacteria</taxon>
        <taxon>Pseudomonadati</taxon>
        <taxon>Bacteroidota</taxon>
        <taxon>Chitinophagia</taxon>
        <taxon>Chitinophagales</taxon>
        <taxon>Chitinophagaceae</taxon>
        <taxon>Pseudobacter</taxon>
    </lineage>
</organism>
<evidence type="ECO:0000256" key="5">
    <source>
        <dbReference type="SAM" id="SignalP"/>
    </source>
</evidence>
<evidence type="ECO:0000256" key="2">
    <source>
        <dbReference type="ARBA" id="ARBA00022748"/>
    </source>
</evidence>
<gene>
    <name evidence="7" type="ORF">EV199_5737</name>
</gene>
<dbReference type="GO" id="GO:0016853">
    <property type="term" value="F:isomerase activity"/>
    <property type="evidence" value="ECO:0007669"/>
    <property type="project" value="UniProtKB-KW"/>
</dbReference>
<comment type="subcellular location">
    <subcellularLocation>
        <location evidence="1">Cell envelope</location>
    </subcellularLocation>
</comment>
<dbReference type="Gene3D" id="3.40.30.10">
    <property type="entry name" value="Glutaredoxin"/>
    <property type="match status" value="1"/>
</dbReference>
<evidence type="ECO:0000313" key="8">
    <source>
        <dbReference type="Proteomes" id="UP000293874"/>
    </source>
</evidence>
<dbReference type="InterPro" id="IPR036249">
    <property type="entry name" value="Thioredoxin-like_sf"/>
</dbReference>
<dbReference type="GO" id="GO:0017004">
    <property type="term" value="P:cytochrome complex assembly"/>
    <property type="evidence" value="ECO:0007669"/>
    <property type="project" value="UniProtKB-KW"/>
</dbReference>
<dbReference type="InterPro" id="IPR050553">
    <property type="entry name" value="Thioredoxin_ResA/DsbE_sf"/>
</dbReference>
<dbReference type="PROSITE" id="PS51352">
    <property type="entry name" value="THIOREDOXIN_2"/>
    <property type="match status" value="1"/>
</dbReference>
<evidence type="ECO:0000256" key="1">
    <source>
        <dbReference type="ARBA" id="ARBA00004196"/>
    </source>
</evidence>
<proteinExistence type="predicted"/>
<dbReference type="InterPro" id="IPR013766">
    <property type="entry name" value="Thioredoxin_domain"/>
</dbReference>
<feature type="domain" description="Thioredoxin" evidence="6">
    <location>
        <begin position="217"/>
        <end position="368"/>
    </location>
</feature>
<keyword evidence="7" id="KW-0413">Isomerase</keyword>
<feature type="chain" id="PRO_5020271758" evidence="5">
    <location>
        <begin position="20"/>
        <end position="368"/>
    </location>
</feature>
<evidence type="ECO:0000256" key="4">
    <source>
        <dbReference type="ARBA" id="ARBA00023284"/>
    </source>
</evidence>
<name>A0A4Q7MDV6_9BACT</name>
<evidence type="ECO:0000313" key="7">
    <source>
        <dbReference type="EMBL" id="RZS65563.1"/>
    </source>
</evidence>
<keyword evidence="5" id="KW-0732">Signal</keyword>
<keyword evidence="2" id="KW-0201">Cytochrome c-type biogenesis</keyword>
<dbReference type="SUPFAM" id="SSF52833">
    <property type="entry name" value="Thioredoxin-like"/>
    <property type="match status" value="1"/>
</dbReference>
<dbReference type="Pfam" id="PF08534">
    <property type="entry name" value="Redoxin"/>
    <property type="match status" value="1"/>
</dbReference>